<feature type="compositionally biased region" description="Polar residues" evidence="4">
    <location>
        <begin position="71"/>
        <end position="80"/>
    </location>
</feature>
<feature type="domain" description="ARID" evidence="5">
    <location>
        <begin position="197"/>
        <end position="290"/>
    </location>
</feature>
<feature type="region of interest" description="Disordered" evidence="4">
    <location>
        <begin position="294"/>
        <end position="372"/>
    </location>
</feature>
<evidence type="ECO:0000256" key="4">
    <source>
        <dbReference type="SAM" id="MobiDB-lite"/>
    </source>
</evidence>
<evidence type="ECO:0000259" key="5">
    <source>
        <dbReference type="PROSITE" id="PS51011"/>
    </source>
</evidence>
<dbReference type="SUPFAM" id="SSF46774">
    <property type="entry name" value="ARID-like"/>
    <property type="match status" value="1"/>
</dbReference>
<evidence type="ECO:0000256" key="2">
    <source>
        <dbReference type="ARBA" id="ARBA00023163"/>
    </source>
</evidence>
<feature type="compositionally biased region" description="Low complexity" evidence="4">
    <location>
        <begin position="52"/>
        <end position="70"/>
    </location>
</feature>
<protein>
    <recommendedName>
        <fullName evidence="5">ARID domain-containing protein</fullName>
    </recommendedName>
</protein>
<dbReference type="InterPro" id="IPR001606">
    <property type="entry name" value="ARID_dom"/>
</dbReference>
<feature type="region of interest" description="Disordered" evidence="4">
    <location>
        <begin position="384"/>
        <end position="433"/>
    </location>
</feature>
<evidence type="ECO:0000256" key="3">
    <source>
        <dbReference type="ARBA" id="ARBA00023242"/>
    </source>
</evidence>
<keyword evidence="7" id="KW-1185">Reference proteome</keyword>
<dbReference type="InterPro" id="IPR051232">
    <property type="entry name" value="ARID/SWI1_ChromRemod"/>
</dbReference>
<dbReference type="GO" id="GO:0006357">
    <property type="term" value="P:regulation of transcription by RNA polymerase II"/>
    <property type="evidence" value="ECO:0007669"/>
    <property type="project" value="TreeGrafter"/>
</dbReference>
<gene>
    <name evidence="6" type="ORF">M011DRAFT_491618</name>
</gene>
<feature type="compositionally biased region" description="Polar residues" evidence="4">
    <location>
        <begin position="1"/>
        <end position="11"/>
    </location>
</feature>
<evidence type="ECO:0000256" key="1">
    <source>
        <dbReference type="ARBA" id="ARBA00023015"/>
    </source>
</evidence>
<dbReference type="Pfam" id="PF01388">
    <property type="entry name" value="ARID"/>
    <property type="match status" value="1"/>
</dbReference>
<dbReference type="PANTHER" id="PTHR13964:SF27">
    <property type="entry name" value="HAT-TRICK, ISOFORM D"/>
    <property type="match status" value="1"/>
</dbReference>
<feature type="compositionally biased region" description="Polar residues" evidence="4">
    <location>
        <begin position="357"/>
        <end position="372"/>
    </location>
</feature>
<dbReference type="AlphaFoldDB" id="A0A6A6VNP9"/>
<keyword evidence="1" id="KW-0805">Transcription regulation</keyword>
<dbReference type="OrthoDB" id="1938591at2759"/>
<proteinExistence type="predicted"/>
<dbReference type="EMBL" id="MU006561">
    <property type="protein sequence ID" value="KAF2752242.1"/>
    <property type="molecule type" value="Genomic_DNA"/>
</dbReference>
<dbReference type="SMART" id="SM01014">
    <property type="entry name" value="ARID"/>
    <property type="match status" value="1"/>
</dbReference>
<dbReference type="SMART" id="SM00501">
    <property type="entry name" value="BRIGHT"/>
    <property type="match status" value="1"/>
</dbReference>
<accession>A0A6A6VNP9</accession>
<feature type="region of interest" description="Disordered" evidence="4">
    <location>
        <begin position="1"/>
        <end position="123"/>
    </location>
</feature>
<dbReference type="Proteomes" id="UP000799440">
    <property type="component" value="Unassembled WGS sequence"/>
</dbReference>
<evidence type="ECO:0000313" key="7">
    <source>
        <dbReference type="Proteomes" id="UP000799440"/>
    </source>
</evidence>
<evidence type="ECO:0000313" key="6">
    <source>
        <dbReference type="EMBL" id="KAF2752242.1"/>
    </source>
</evidence>
<reference evidence="6" key="1">
    <citation type="journal article" date="2020" name="Stud. Mycol.">
        <title>101 Dothideomycetes genomes: a test case for predicting lifestyles and emergence of pathogens.</title>
        <authorList>
            <person name="Haridas S."/>
            <person name="Albert R."/>
            <person name="Binder M."/>
            <person name="Bloem J."/>
            <person name="Labutti K."/>
            <person name="Salamov A."/>
            <person name="Andreopoulos B."/>
            <person name="Baker S."/>
            <person name="Barry K."/>
            <person name="Bills G."/>
            <person name="Bluhm B."/>
            <person name="Cannon C."/>
            <person name="Castanera R."/>
            <person name="Culley D."/>
            <person name="Daum C."/>
            <person name="Ezra D."/>
            <person name="Gonzalez J."/>
            <person name="Henrissat B."/>
            <person name="Kuo A."/>
            <person name="Liang C."/>
            <person name="Lipzen A."/>
            <person name="Lutzoni F."/>
            <person name="Magnuson J."/>
            <person name="Mondo S."/>
            <person name="Nolan M."/>
            <person name="Ohm R."/>
            <person name="Pangilinan J."/>
            <person name="Park H.-J."/>
            <person name="Ramirez L."/>
            <person name="Alfaro M."/>
            <person name="Sun H."/>
            <person name="Tritt A."/>
            <person name="Yoshinaga Y."/>
            <person name="Zwiers L.-H."/>
            <person name="Turgeon B."/>
            <person name="Goodwin S."/>
            <person name="Spatafora J."/>
            <person name="Crous P."/>
            <person name="Grigoriev I."/>
        </authorList>
    </citation>
    <scope>NUCLEOTIDE SEQUENCE</scope>
    <source>
        <strain evidence="6">CBS 119925</strain>
    </source>
</reference>
<keyword evidence="2" id="KW-0804">Transcription</keyword>
<organism evidence="6 7">
    <name type="scientific">Sporormia fimetaria CBS 119925</name>
    <dbReference type="NCBI Taxonomy" id="1340428"/>
    <lineage>
        <taxon>Eukaryota</taxon>
        <taxon>Fungi</taxon>
        <taxon>Dikarya</taxon>
        <taxon>Ascomycota</taxon>
        <taxon>Pezizomycotina</taxon>
        <taxon>Dothideomycetes</taxon>
        <taxon>Pleosporomycetidae</taxon>
        <taxon>Pleosporales</taxon>
        <taxon>Sporormiaceae</taxon>
        <taxon>Sporormia</taxon>
    </lineage>
</organism>
<keyword evidence="3" id="KW-0539">Nucleus</keyword>
<dbReference type="Gene3D" id="1.10.150.60">
    <property type="entry name" value="ARID DNA-binding domain"/>
    <property type="match status" value="1"/>
</dbReference>
<dbReference type="InterPro" id="IPR036431">
    <property type="entry name" value="ARID_dom_sf"/>
</dbReference>
<dbReference type="GO" id="GO:0016514">
    <property type="term" value="C:SWI/SNF complex"/>
    <property type="evidence" value="ECO:0007669"/>
    <property type="project" value="TreeGrafter"/>
</dbReference>
<dbReference type="PANTHER" id="PTHR13964">
    <property type="entry name" value="RBP-RELATED"/>
    <property type="match status" value="1"/>
</dbReference>
<feature type="compositionally biased region" description="Low complexity" evidence="4">
    <location>
        <begin position="329"/>
        <end position="347"/>
    </location>
</feature>
<dbReference type="PROSITE" id="PS51011">
    <property type="entry name" value="ARID"/>
    <property type="match status" value="1"/>
</dbReference>
<sequence length="975" mass="107906">MDFQSPQNGVFDTSFVDPSAIANNQMNGARPYPMPSIPQKRDSTGAALSRSQTPSQQPQFGFPQPFTHTPSPTMQNQQFRPGQGVPQRMQSPAHNPLAPQMSPMGFSPTGQMGPGFDPNTGAQYPAVRLSQNLQHRQQEAQRQWQLQNQAQQQQQLSNLASSNVAAQQRLAGQVPGMPMQHPGMQRPMMPGRPHDPRAVFNNFLGSVASLYKGAGRPFNPQPTTANRVINLQQLYSCVSKIGSHRIVTSTNRWPQVAQMMGIDPNQFTTAPAELRNIYEQNLVLAEEFNQRRQRASQVAQMGQLPPQMSPTRPQLPGAANSSAVSPEYLQQLQKSKLAAAQQTASPSLPQPPPQPSFDPTLQSQPQFENTTPAQNNASLATVNGRSTPQAEIKPPGVEQQHRKSISRQMQGTPDPSPVGQPAPPGQEKVKEETMEKVKVGLPTDMVEGKMTYRPSWRIIDRYTGLDFDVENFEKRVTEKVGYMPNVPALSELGVIDFRALTMSIRSGLHSEVRLALDILVKLTIDPQVQLELERCEDLVEVIVDYGEDLLDNLANDNPEVTDILDLSSYEDVYHHRMAEMYSLQDHPEFGSKAFDLDRTADRLLAITTIFRNLSFLEINHAALSTPQVLKFCCDAIRLVGTRILLLRTHANTFDFMKDLVTFFSNISTKVVLPSREDAYAILHFLCSFAPNPRPTVPIKFTAYDPRIHRCLPAAVDSLAKLLARDDPNRTFYKQIFINEATSTPPYDLLTRAFSLAIAVIPDRTSGPLHQLSAAAPGKVQHFETRIAELRKPYLMQGMLAADILASLAPGPETGVCQSWLDSEDGWSNSLLKFAMGLCAQDMQLATHIAQQQAAVAAQARGGRAPLPDMQPDIQGYQLIVHRALSMLKRLGEKSKGVDLVKGPVQQRGHSADGDVEIEEEDEDEMETLEFGGSSWRVRADVLPRKETLVSALLMHGLDGQSVKQFCGIGLLDEGR</sequence>
<name>A0A6A6VNP9_9PLEO</name>
<feature type="compositionally biased region" description="Pro residues" evidence="4">
    <location>
        <begin position="414"/>
        <end position="424"/>
    </location>
</feature>
<dbReference type="GO" id="GO:0000976">
    <property type="term" value="F:transcription cis-regulatory region binding"/>
    <property type="evidence" value="ECO:0007669"/>
    <property type="project" value="TreeGrafter"/>
</dbReference>